<dbReference type="EMBL" id="LUCM01008758">
    <property type="protein sequence ID" value="KAA0187937.1"/>
    <property type="molecule type" value="Genomic_DNA"/>
</dbReference>
<dbReference type="AlphaFoldDB" id="A0A8E0RU85"/>
<proteinExistence type="predicted"/>
<protein>
    <submittedName>
        <fullName evidence="1">Uncharacterized protein</fullName>
    </submittedName>
</protein>
<reference evidence="1" key="1">
    <citation type="submission" date="2019-05" db="EMBL/GenBank/DDBJ databases">
        <title>Annotation for the trematode Fasciolopsis buski.</title>
        <authorList>
            <person name="Choi Y.-J."/>
        </authorList>
    </citation>
    <scope>NUCLEOTIDE SEQUENCE</scope>
    <source>
        <strain evidence="1">HT</strain>
        <tissue evidence="1">Whole worm</tissue>
    </source>
</reference>
<gene>
    <name evidence="1" type="ORF">FBUS_09976</name>
</gene>
<organism evidence="1 2">
    <name type="scientific">Fasciolopsis buskii</name>
    <dbReference type="NCBI Taxonomy" id="27845"/>
    <lineage>
        <taxon>Eukaryota</taxon>
        <taxon>Metazoa</taxon>
        <taxon>Spiralia</taxon>
        <taxon>Lophotrochozoa</taxon>
        <taxon>Platyhelminthes</taxon>
        <taxon>Trematoda</taxon>
        <taxon>Digenea</taxon>
        <taxon>Plagiorchiida</taxon>
        <taxon>Echinostomata</taxon>
        <taxon>Echinostomatoidea</taxon>
        <taxon>Fasciolidae</taxon>
        <taxon>Fasciolopsis</taxon>
    </lineage>
</organism>
<evidence type="ECO:0000313" key="2">
    <source>
        <dbReference type="Proteomes" id="UP000728185"/>
    </source>
</evidence>
<accession>A0A8E0RU85</accession>
<sequence length="136" mass="15427">MEEVLTNGGVPKEQGEFLNLMADTRIQDAVQSRISLQSAQSMKDKYGSLRYYDTTVPPVRPNLLLRRARLCQSQSILAAKATLSIEDMEFNKLNRSNLYKSISNAIFLEGIRRIKTDHFTLLRLGELDTQDSCESV</sequence>
<comment type="caution">
    <text evidence="1">The sequence shown here is derived from an EMBL/GenBank/DDBJ whole genome shotgun (WGS) entry which is preliminary data.</text>
</comment>
<keyword evidence="2" id="KW-1185">Reference proteome</keyword>
<dbReference type="Proteomes" id="UP000728185">
    <property type="component" value="Unassembled WGS sequence"/>
</dbReference>
<name>A0A8E0RU85_9TREM</name>
<evidence type="ECO:0000313" key="1">
    <source>
        <dbReference type="EMBL" id="KAA0187937.1"/>
    </source>
</evidence>